<organism evidence="1 2">
    <name type="scientific">Paenibacillus shirakamiensis</name>
    <dbReference type="NCBI Taxonomy" id="1265935"/>
    <lineage>
        <taxon>Bacteria</taxon>
        <taxon>Bacillati</taxon>
        <taxon>Bacillota</taxon>
        <taxon>Bacilli</taxon>
        <taxon>Bacillales</taxon>
        <taxon>Paenibacillaceae</taxon>
        <taxon>Paenibacillus</taxon>
    </lineage>
</organism>
<gene>
    <name evidence="1" type="ORF">J2Z69_000796</name>
</gene>
<comment type="caution">
    <text evidence="1">The sequence shown here is derived from an EMBL/GenBank/DDBJ whole genome shotgun (WGS) entry which is preliminary data.</text>
</comment>
<dbReference type="PANTHER" id="PTHR39166">
    <property type="entry name" value="BLL1166 PROTEIN"/>
    <property type="match status" value="1"/>
</dbReference>
<dbReference type="InterPro" id="IPR009267">
    <property type="entry name" value="NTP_transf_6"/>
</dbReference>
<name>A0ABS4JDI4_9BACL</name>
<dbReference type="EMBL" id="JAGGLD010000001">
    <property type="protein sequence ID" value="MBP1999777.1"/>
    <property type="molecule type" value="Genomic_DNA"/>
</dbReference>
<accession>A0ABS4JDI4</accession>
<evidence type="ECO:0000313" key="2">
    <source>
        <dbReference type="Proteomes" id="UP001519288"/>
    </source>
</evidence>
<dbReference type="RefSeq" id="WP_209859304.1">
    <property type="nucleotide sequence ID" value="NZ_JAGGLD010000001.1"/>
</dbReference>
<dbReference type="Pfam" id="PF06042">
    <property type="entry name" value="NTP_transf_6"/>
    <property type="match status" value="1"/>
</dbReference>
<sequence length="189" mass="22059">MGTVTEADIVDWIAKDAWMLDILYTASTLKLPDWWICAGLVRSKLWDYLDHKTVRTPVPDIDVIYYDTTNIQEETEKEYESHLKELRPDLPWSFKNQARMHIVNRFPAYTSSLDAISKFPETATCLGIKLDQRKKVILAAPHGISDLIDFAIKPTPFFEASFERMSIYDTRVKNKQWNLLWPKLKIYSS</sequence>
<keyword evidence="2" id="KW-1185">Reference proteome</keyword>
<evidence type="ECO:0000313" key="1">
    <source>
        <dbReference type="EMBL" id="MBP1999777.1"/>
    </source>
</evidence>
<dbReference type="Proteomes" id="UP001519288">
    <property type="component" value="Unassembled WGS sequence"/>
</dbReference>
<protein>
    <recommendedName>
        <fullName evidence="3">Nucleotidyltransferase family protein</fullName>
    </recommendedName>
</protein>
<proteinExistence type="predicted"/>
<evidence type="ECO:0008006" key="3">
    <source>
        <dbReference type="Google" id="ProtNLM"/>
    </source>
</evidence>
<reference evidence="1 2" key="1">
    <citation type="submission" date="2021-03" db="EMBL/GenBank/DDBJ databases">
        <title>Genomic Encyclopedia of Type Strains, Phase IV (KMG-IV): sequencing the most valuable type-strain genomes for metagenomic binning, comparative biology and taxonomic classification.</title>
        <authorList>
            <person name="Goeker M."/>
        </authorList>
    </citation>
    <scope>NUCLEOTIDE SEQUENCE [LARGE SCALE GENOMIC DNA]</scope>
    <source>
        <strain evidence="1 2">DSM 26806</strain>
    </source>
</reference>
<dbReference type="PANTHER" id="PTHR39166:SF1">
    <property type="entry name" value="BLL1166 PROTEIN"/>
    <property type="match status" value="1"/>
</dbReference>